<comment type="caution">
    <text evidence="3">The sequence shown here is derived from an EMBL/GenBank/DDBJ whole genome shotgun (WGS) entry which is preliminary data.</text>
</comment>
<gene>
    <name evidence="3" type="ORF">AB6A40_001904</name>
</gene>
<feature type="signal peptide" evidence="2">
    <location>
        <begin position="1"/>
        <end position="26"/>
    </location>
</feature>
<dbReference type="Proteomes" id="UP001608902">
    <property type="component" value="Unassembled WGS sequence"/>
</dbReference>
<sequence length="111" mass="12676">MSSTISRMALLFSVLFVCNRIQLTQADVREDIEEMNIFELKRSSLACPIVVVGESCPQETPLYYFRCCGDFNGSCCFRLQEWVIVLLAIMGVLILISFVVNFIRCLFCMGR</sequence>
<feature type="chain" id="PRO_5044862478" evidence="2">
    <location>
        <begin position="27"/>
        <end position="111"/>
    </location>
</feature>
<dbReference type="InterPro" id="IPR022559">
    <property type="entry name" value="SUP-1-like"/>
</dbReference>
<proteinExistence type="predicted"/>
<protein>
    <submittedName>
        <fullName evidence="3">Uncharacterized protein</fullName>
    </submittedName>
</protein>
<dbReference type="Pfam" id="PF10853">
    <property type="entry name" value="DUF2650"/>
    <property type="match status" value="1"/>
</dbReference>
<keyword evidence="1" id="KW-0812">Transmembrane</keyword>
<name>A0ABD6EFW5_9BILA</name>
<evidence type="ECO:0000256" key="1">
    <source>
        <dbReference type="SAM" id="Phobius"/>
    </source>
</evidence>
<accession>A0ABD6EFW5</accession>
<feature type="transmembrane region" description="Helical" evidence="1">
    <location>
        <begin position="82"/>
        <end position="107"/>
    </location>
</feature>
<keyword evidence="4" id="KW-1185">Reference proteome</keyword>
<dbReference type="EMBL" id="JBGFUD010000765">
    <property type="protein sequence ID" value="MFH4975195.1"/>
    <property type="molecule type" value="Genomic_DNA"/>
</dbReference>
<evidence type="ECO:0000313" key="3">
    <source>
        <dbReference type="EMBL" id="MFH4975195.1"/>
    </source>
</evidence>
<keyword evidence="1" id="KW-1133">Transmembrane helix</keyword>
<keyword evidence="1" id="KW-0472">Membrane</keyword>
<dbReference type="PANTHER" id="PTHR34149:SF9">
    <property type="entry name" value="PROTEIN CBG09996"/>
    <property type="match status" value="1"/>
</dbReference>
<keyword evidence="2" id="KW-0732">Signal</keyword>
<dbReference type="AlphaFoldDB" id="A0ABD6EFW5"/>
<organism evidence="3 4">
    <name type="scientific">Gnathostoma spinigerum</name>
    <dbReference type="NCBI Taxonomy" id="75299"/>
    <lineage>
        <taxon>Eukaryota</taxon>
        <taxon>Metazoa</taxon>
        <taxon>Ecdysozoa</taxon>
        <taxon>Nematoda</taxon>
        <taxon>Chromadorea</taxon>
        <taxon>Rhabditida</taxon>
        <taxon>Spirurina</taxon>
        <taxon>Gnathostomatomorpha</taxon>
        <taxon>Gnathostomatoidea</taxon>
        <taxon>Gnathostomatidae</taxon>
        <taxon>Gnathostoma</taxon>
    </lineage>
</organism>
<dbReference type="PANTHER" id="PTHR34149">
    <property type="entry name" value="PROTEIN CBG11905-RELATED"/>
    <property type="match status" value="1"/>
</dbReference>
<evidence type="ECO:0000313" key="4">
    <source>
        <dbReference type="Proteomes" id="UP001608902"/>
    </source>
</evidence>
<evidence type="ECO:0000256" key="2">
    <source>
        <dbReference type="SAM" id="SignalP"/>
    </source>
</evidence>
<reference evidence="3 4" key="1">
    <citation type="submission" date="2024-08" db="EMBL/GenBank/DDBJ databases">
        <title>Gnathostoma spinigerum genome.</title>
        <authorList>
            <person name="Gonzalez-Bertolin B."/>
            <person name="Monzon S."/>
            <person name="Zaballos A."/>
            <person name="Jimenez P."/>
            <person name="Dekumyoy P."/>
            <person name="Varona S."/>
            <person name="Cuesta I."/>
            <person name="Sumanam S."/>
            <person name="Adisakwattana P."/>
            <person name="Gasser R.B."/>
            <person name="Hernandez-Gonzalez A."/>
            <person name="Young N.D."/>
            <person name="Perteguer M.J."/>
        </authorList>
    </citation>
    <scope>NUCLEOTIDE SEQUENCE [LARGE SCALE GENOMIC DNA]</scope>
    <source>
        <strain evidence="3">AL3</strain>
        <tissue evidence="3">Liver</tissue>
    </source>
</reference>